<feature type="chain" id="PRO_5032301736" description="Secreted protein" evidence="2">
    <location>
        <begin position="18"/>
        <end position="85"/>
    </location>
</feature>
<feature type="region of interest" description="Disordered" evidence="1">
    <location>
        <begin position="53"/>
        <end position="85"/>
    </location>
</feature>
<keyword evidence="4" id="KW-1185">Reference proteome</keyword>
<gene>
    <name evidence="3" type="ORF">OXX778_LOCUS5833</name>
</gene>
<dbReference type="Proteomes" id="UP000663879">
    <property type="component" value="Unassembled WGS sequence"/>
</dbReference>
<name>A0A813RX98_9BILA</name>
<evidence type="ECO:0000256" key="2">
    <source>
        <dbReference type="SAM" id="SignalP"/>
    </source>
</evidence>
<feature type="compositionally biased region" description="Basic residues" evidence="1">
    <location>
        <begin position="74"/>
        <end position="85"/>
    </location>
</feature>
<reference evidence="3" key="1">
    <citation type="submission" date="2021-02" db="EMBL/GenBank/DDBJ databases">
        <authorList>
            <person name="Nowell W R."/>
        </authorList>
    </citation>
    <scope>NUCLEOTIDE SEQUENCE</scope>
    <source>
        <strain evidence="3">Ploen Becks lab</strain>
    </source>
</reference>
<protein>
    <recommendedName>
        <fullName evidence="5">Secreted protein</fullName>
    </recommendedName>
</protein>
<evidence type="ECO:0000313" key="4">
    <source>
        <dbReference type="Proteomes" id="UP000663879"/>
    </source>
</evidence>
<organism evidence="3 4">
    <name type="scientific">Brachionus calyciflorus</name>
    <dbReference type="NCBI Taxonomy" id="104777"/>
    <lineage>
        <taxon>Eukaryota</taxon>
        <taxon>Metazoa</taxon>
        <taxon>Spiralia</taxon>
        <taxon>Gnathifera</taxon>
        <taxon>Rotifera</taxon>
        <taxon>Eurotatoria</taxon>
        <taxon>Monogononta</taxon>
        <taxon>Pseudotrocha</taxon>
        <taxon>Ploima</taxon>
        <taxon>Brachionidae</taxon>
        <taxon>Brachionus</taxon>
    </lineage>
</organism>
<proteinExistence type="predicted"/>
<accession>A0A813RX98</accession>
<feature type="signal peptide" evidence="2">
    <location>
        <begin position="1"/>
        <end position="17"/>
    </location>
</feature>
<evidence type="ECO:0008006" key="5">
    <source>
        <dbReference type="Google" id="ProtNLM"/>
    </source>
</evidence>
<evidence type="ECO:0000256" key="1">
    <source>
        <dbReference type="SAM" id="MobiDB-lite"/>
    </source>
</evidence>
<evidence type="ECO:0000313" key="3">
    <source>
        <dbReference type="EMBL" id="CAF0788344.1"/>
    </source>
</evidence>
<comment type="caution">
    <text evidence="3">The sequence shown here is derived from an EMBL/GenBank/DDBJ whole genome shotgun (WGS) entry which is preliminary data.</text>
</comment>
<keyword evidence="2" id="KW-0732">Signal</keyword>
<dbReference type="EMBL" id="CAJNOC010000658">
    <property type="protein sequence ID" value="CAF0788344.1"/>
    <property type="molecule type" value="Genomic_DNA"/>
</dbReference>
<dbReference type="AlphaFoldDB" id="A0A813RX98"/>
<feature type="region of interest" description="Disordered" evidence="1">
    <location>
        <begin position="29"/>
        <end position="48"/>
    </location>
</feature>
<sequence length="85" mass="9568">MILVYLFILALVTQSFCVKTGHQLARNQHRQSVSQRATGNHLGNVRGRQGYAYRNNLEGVNKGNSRGKFGQTRVAKRKALKRQNG</sequence>